<reference evidence="1 2" key="1">
    <citation type="submission" date="2022-04" db="EMBL/GenBank/DDBJ databases">
        <title>Roseobacter sp. WL0113 is a bacterium isolated from neritic sediment.</title>
        <authorList>
            <person name="Wang L."/>
            <person name="He W."/>
            <person name="Zhang D.-F."/>
        </authorList>
    </citation>
    <scope>NUCLEOTIDE SEQUENCE [LARGE SCALE GENOMIC DNA]</scope>
    <source>
        <strain evidence="1 2">WL0113</strain>
    </source>
</reference>
<protein>
    <submittedName>
        <fullName evidence="1">DUF1178 family protein</fullName>
    </submittedName>
</protein>
<sequence length="141" mass="15404">MIQYALRCDQGHDFDSWFQSAAAFDALKDAGHMSCAICGSDAVDKAVMSPRVSVPTRSQDTPALREAETEGEKAIAALRRHVEENSDYVGGRFAEEARSMYLGQSPERSIYGEANASEAKRLIEDGIPVAPLPFLPNRKAN</sequence>
<organism evidence="1 2">
    <name type="scientific">Roseobacter sinensis</name>
    <dbReference type="NCBI Taxonomy" id="2931391"/>
    <lineage>
        <taxon>Bacteria</taxon>
        <taxon>Pseudomonadati</taxon>
        <taxon>Pseudomonadota</taxon>
        <taxon>Alphaproteobacteria</taxon>
        <taxon>Rhodobacterales</taxon>
        <taxon>Roseobacteraceae</taxon>
        <taxon>Roseobacter</taxon>
    </lineage>
</organism>
<dbReference type="PIRSF" id="PIRSF032131">
    <property type="entry name" value="UCP032131"/>
    <property type="match status" value="1"/>
</dbReference>
<evidence type="ECO:0000313" key="1">
    <source>
        <dbReference type="EMBL" id="MCV3272536.1"/>
    </source>
</evidence>
<proteinExistence type="predicted"/>
<evidence type="ECO:0000313" key="2">
    <source>
        <dbReference type="Proteomes" id="UP001208690"/>
    </source>
</evidence>
<accession>A0ABT3BG25</accession>
<dbReference type="Pfam" id="PF06676">
    <property type="entry name" value="DUF1178"/>
    <property type="match status" value="1"/>
</dbReference>
<gene>
    <name evidence="1" type="ORF">MUB52_13945</name>
</gene>
<dbReference type="Proteomes" id="UP001208690">
    <property type="component" value="Unassembled WGS sequence"/>
</dbReference>
<dbReference type="InterPro" id="IPR009562">
    <property type="entry name" value="DUF1178"/>
</dbReference>
<dbReference type="EMBL" id="JALIEB010000009">
    <property type="protein sequence ID" value="MCV3272536.1"/>
    <property type="molecule type" value="Genomic_DNA"/>
</dbReference>
<keyword evidence="2" id="KW-1185">Reference proteome</keyword>
<comment type="caution">
    <text evidence="1">The sequence shown here is derived from an EMBL/GenBank/DDBJ whole genome shotgun (WGS) entry which is preliminary data.</text>
</comment>
<dbReference type="RefSeq" id="WP_263844856.1">
    <property type="nucleotide sequence ID" value="NZ_JALIEB010000009.1"/>
</dbReference>
<name>A0ABT3BG25_9RHOB</name>